<dbReference type="EMBL" id="HACA01008611">
    <property type="protein sequence ID" value="CDW25972.1"/>
    <property type="molecule type" value="Transcribed_RNA"/>
</dbReference>
<sequence length="13" mass="1536">MEKELCAYGEHLI</sequence>
<evidence type="ECO:0000313" key="1">
    <source>
        <dbReference type="EMBL" id="CDW25972.1"/>
    </source>
</evidence>
<accession>A0A0K2TK00</accession>
<reference evidence="1" key="1">
    <citation type="submission" date="2014-05" db="EMBL/GenBank/DDBJ databases">
        <authorList>
            <person name="Chronopoulou M."/>
        </authorList>
    </citation>
    <scope>NUCLEOTIDE SEQUENCE</scope>
    <source>
        <tissue evidence="1">Whole organism</tissue>
    </source>
</reference>
<protein>
    <submittedName>
        <fullName evidence="1">Uncharacterized protein</fullName>
    </submittedName>
</protein>
<name>A0A0K2TK00_LEPSM</name>
<organism evidence="1">
    <name type="scientific">Lepeophtheirus salmonis</name>
    <name type="common">Salmon louse</name>
    <name type="synonym">Caligus salmonis</name>
    <dbReference type="NCBI Taxonomy" id="72036"/>
    <lineage>
        <taxon>Eukaryota</taxon>
        <taxon>Metazoa</taxon>
        <taxon>Ecdysozoa</taxon>
        <taxon>Arthropoda</taxon>
        <taxon>Crustacea</taxon>
        <taxon>Multicrustacea</taxon>
        <taxon>Hexanauplia</taxon>
        <taxon>Copepoda</taxon>
        <taxon>Siphonostomatoida</taxon>
        <taxon>Caligidae</taxon>
        <taxon>Lepeophtheirus</taxon>
    </lineage>
</organism>
<proteinExistence type="predicted"/>